<reference evidence="1 2" key="1">
    <citation type="submission" date="2019-11" db="EMBL/GenBank/DDBJ databases">
        <title>Comparative genomics of hydrocarbon-degrading Desulfosarcina strains.</title>
        <authorList>
            <person name="Watanabe M."/>
            <person name="Kojima H."/>
            <person name="Fukui M."/>
        </authorList>
    </citation>
    <scope>NUCLEOTIDE SEQUENCE [LARGE SCALE GENOMIC DNA]</scope>
    <source>
        <strain evidence="1 2">28bB2T</strain>
    </source>
</reference>
<dbReference type="KEGG" id="dov:DSCO28_18010"/>
<dbReference type="EMBL" id="AP021876">
    <property type="protein sequence ID" value="BBO81235.1"/>
    <property type="molecule type" value="Genomic_DNA"/>
</dbReference>
<sequence>MGQVTIYIDDDTEKKMLSMVEKSGKSKSKWISEVIREKTATNWPEAVVQLAGAWKDLPTAEEIRKDMGQDSSRESV</sequence>
<proteinExistence type="predicted"/>
<evidence type="ECO:0000313" key="2">
    <source>
        <dbReference type="Proteomes" id="UP000425960"/>
    </source>
</evidence>
<accession>A0A5K7ZLP9</accession>
<dbReference type="Proteomes" id="UP000425960">
    <property type="component" value="Chromosome"/>
</dbReference>
<dbReference type="AlphaFoldDB" id="A0A5K7ZLP9"/>
<organism evidence="1 2">
    <name type="scientific">Desulfosarcina ovata subsp. sediminis</name>
    <dbReference type="NCBI Taxonomy" id="885957"/>
    <lineage>
        <taxon>Bacteria</taxon>
        <taxon>Pseudomonadati</taxon>
        <taxon>Thermodesulfobacteriota</taxon>
        <taxon>Desulfobacteria</taxon>
        <taxon>Desulfobacterales</taxon>
        <taxon>Desulfosarcinaceae</taxon>
        <taxon>Desulfosarcina</taxon>
    </lineage>
</organism>
<evidence type="ECO:0008006" key="3">
    <source>
        <dbReference type="Google" id="ProtNLM"/>
    </source>
</evidence>
<protein>
    <recommendedName>
        <fullName evidence="3">CopG family transcriptional regulator</fullName>
    </recommendedName>
</protein>
<dbReference type="RefSeq" id="WP_155321992.1">
    <property type="nucleotide sequence ID" value="NZ_AP021876.1"/>
</dbReference>
<gene>
    <name evidence="1" type="ORF">DSCO28_18010</name>
</gene>
<name>A0A5K7ZLP9_9BACT</name>
<evidence type="ECO:0000313" key="1">
    <source>
        <dbReference type="EMBL" id="BBO81235.1"/>
    </source>
</evidence>